<evidence type="ECO:0000256" key="2">
    <source>
        <dbReference type="ARBA" id="ARBA00004922"/>
    </source>
</evidence>
<evidence type="ECO:0000256" key="1">
    <source>
        <dbReference type="ARBA" id="ARBA00004479"/>
    </source>
</evidence>
<dbReference type="EMBL" id="KV454406">
    <property type="protein sequence ID" value="ODQ68626.1"/>
    <property type="molecule type" value="Genomic_DNA"/>
</dbReference>
<evidence type="ECO:0000313" key="12">
    <source>
        <dbReference type="Proteomes" id="UP000095009"/>
    </source>
</evidence>
<evidence type="ECO:0000256" key="5">
    <source>
        <dbReference type="ARBA" id="ARBA00022824"/>
    </source>
</evidence>
<dbReference type="GO" id="GO:0016740">
    <property type="term" value="F:transferase activity"/>
    <property type="evidence" value="ECO:0007669"/>
    <property type="project" value="UniProtKB-KW"/>
</dbReference>
<keyword evidence="7 8" id="KW-0472">Membrane</keyword>
<feature type="domain" description="OST48 middle" evidence="10">
    <location>
        <begin position="308"/>
        <end position="443"/>
    </location>
</feature>
<dbReference type="PANTHER" id="PTHR10830:SF0">
    <property type="entry name" value="DOLICHYL-DIPHOSPHOOLIGOSACCHARIDE--PROTEIN GLYCOSYLTRANSFERASE 48 KDA SUBUNIT"/>
    <property type="match status" value="1"/>
</dbReference>
<dbReference type="UniPathway" id="UPA00378"/>
<organism evidence="11 12">
    <name type="scientific">Nadsonia fulvescens var. elongata DSM 6958</name>
    <dbReference type="NCBI Taxonomy" id="857566"/>
    <lineage>
        <taxon>Eukaryota</taxon>
        <taxon>Fungi</taxon>
        <taxon>Dikarya</taxon>
        <taxon>Ascomycota</taxon>
        <taxon>Saccharomycotina</taxon>
        <taxon>Dipodascomycetes</taxon>
        <taxon>Dipodascales</taxon>
        <taxon>Dipodascales incertae sedis</taxon>
        <taxon>Nadsonia</taxon>
    </lineage>
</organism>
<comment type="subcellular location">
    <subcellularLocation>
        <location evidence="8">Endoplasmic reticulum membrane</location>
        <topology evidence="8">Single-pass type I membrane protein</topology>
    </subcellularLocation>
    <subcellularLocation>
        <location evidence="1">Membrane</location>
        <topology evidence="1">Single-pass type I membrane protein</topology>
    </subcellularLocation>
</comment>
<sequence length="457" mass="51284">MLSKSVFTSIALAVVSSIISPVQAKPAYGANTLVVIDSNIDLSEYSTYFDDLLFRGYELSIKNAKDEGLSLFSFGEKSYDNVILFPTQSKLSEEFSAHKLADFFNDGGNILAISTAKNPNGHGNILGGENIRDFASELDIAISPRNSKLVDHFNYDKDLSPIDHDTLILDKKNFDWTYSANIIEEVTLPILYNGAGAYLGNSELLFPILSAPSTAYVYNPKDESDVLESPWIAGSQSYLIAGSQGLNNARFMWVGSVDLFSNSFVNHKSFETGNRKLVNDLTSWAFQERGVLRTVFTEDNLANTEKVAFEGYKINDDLTYKIGISQWNGQKWVPFQADDVQLEFIMLDPYYRVNLSVESINDSFTTYATTFKIPDQHGVFTLSVDYKRNGLSYINKKKLVTVRHNANDEWARSWEISNSWVYLTSAVTVVVAWIAFVFFYVYSGNSPPQGLKIKKTQ</sequence>
<evidence type="ECO:0000259" key="10">
    <source>
        <dbReference type="Pfam" id="PF23358"/>
    </source>
</evidence>
<protein>
    <recommendedName>
        <fullName evidence="8">Dolichyl-diphosphooligosaccharide--protein glycosyltransferase subunit WBP1</fullName>
        <shortName evidence="8">Oligosaccharyl transferase subunit WBP1</shortName>
    </recommendedName>
</protein>
<proteinExistence type="inferred from homology"/>
<feature type="chain" id="PRO_5009027361" description="Dolichyl-diphosphooligosaccharide--protein glycosyltransferase subunit WBP1" evidence="8">
    <location>
        <begin position="25"/>
        <end position="457"/>
    </location>
</feature>
<gene>
    <name evidence="11" type="ORF">NADFUDRAFT_45128</name>
</gene>
<comment type="subunit">
    <text evidence="8">Component of the oligosaccharyltransferase (OST) complex.</text>
</comment>
<evidence type="ECO:0000259" key="9">
    <source>
        <dbReference type="Pfam" id="PF03345"/>
    </source>
</evidence>
<keyword evidence="12" id="KW-1185">Reference proteome</keyword>
<dbReference type="GO" id="GO:0018279">
    <property type="term" value="P:protein N-linked glycosylation via asparagine"/>
    <property type="evidence" value="ECO:0007669"/>
    <property type="project" value="UniProtKB-UniRule"/>
</dbReference>
<evidence type="ECO:0000313" key="11">
    <source>
        <dbReference type="EMBL" id="ODQ68626.1"/>
    </source>
</evidence>
<comment type="pathway">
    <text evidence="2 8">Protein modification; protein glycosylation.</text>
</comment>
<evidence type="ECO:0000256" key="8">
    <source>
        <dbReference type="RuleBase" id="RU361142"/>
    </source>
</evidence>
<dbReference type="Pfam" id="PF03345">
    <property type="entry name" value="OST48_N"/>
    <property type="match status" value="1"/>
</dbReference>
<dbReference type="STRING" id="857566.A0A1E3PT65"/>
<name>A0A1E3PT65_9ASCO</name>
<dbReference type="InterPro" id="IPR055457">
    <property type="entry name" value="OST48_N"/>
</dbReference>
<dbReference type="InterPro" id="IPR005013">
    <property type="entry name" value="DDOST_48_kDa_subunit"/>
</dbReference>
<keyword evidence="8" id="KW-0732">Signal</keyword>
<evidence type="ECO:0000256" key="6">
    <source>
        <dbReference type="ARBA" id="ARBA00022989"/>
    </source>
</evidence>
<dbReference type="Pfam" id="PF23358">
    <property type="entry name" value="OST48_MD"/>
    <property type="match status" value="1"/>
</dbReference>
<keyword evidence="6 8" id="KW-1133">Transmembrane helix</keyword>
<keyword evidence="5 8" id="KW-0256">Endoplasmic reticulum</keyword>
<dbReference type="GO" id="GO:0008250">
    <property type="term" value="C:oligosaccharyltransferase complex"/>
    <property type="evidence" value="ECO:0007669"/>
    <property type="project" value="TreeGrafter"/>
</dbReference>
<dbReference type="PANTHER" id="PTHR10830">
    <property type="entry name" value="DOLICHYL-DIPHOSPHOOLIGOSACCHARIDE--PROTEIN GLYCOSYLTRANSFERASE 48 KDA SUBUNIT"/>
    <property type="match status" value="1"/>
</dbReference>
<feature type="transmembrane region" description="Helical" evidence="8">
    <location>
        <begin position="420"/>
        <end position="442"/>
    </location>
</feature>
<keyword evidence="11" id="KW-0808">Transferase</keyword>
<dbReference type="Proteomes" id="UP000095009">
    <property type="component" value="Unassembled WGS sequence"/>
</dbReference>
<feature type="domain" description="OST48 N-terminal" evidence="9">
    <location>
        <begin position="31"/>
        <end position="285"/>
    </location>
</feature>
<dbReference type="AlphaFoldDB" id="A0A1E3PT65"/>
<dbReference type="OrthoDB" id="29105at2759"/>
<keyword evidence="4 8" id="KW-0812">Transmembrane</keyword>
<evidence type="ECO:0000256" key="3">
    <source>
        <dbReference type="ARBA" id="ARBA00008743"/>
    </source>
</evidence>
<evidence type="ECO:0000256" key="4">
    <source>
        <dbReference type="ARBA" id="ARBA00022692"/>
    </source>
</evidence>
<dbReference type="InterPro" id="IPR055459">
    <property type="entry name" value="OST48_MD"/>
</dbReference>
<evidence type="ECO:0000256" key="7">
    <source>
        <dbReference type="ARBA" id="ARBA00023136"/>
    </source>
</evidence>
<reference evidence="11 12" key="1">
    <citation type="journal article" date="2016" name="Proc. Natl. Acad. Sci. U.S.A.">
        <title>Comparative genomics of biotechnologically important yeasts.</title>
        <authorList>
            <person name="Riley R."/>
            <person name="Haridas S."/>
            <person name="Wolfe K.H."/>
            <person name="Lopes M.R."/>
            <person name="Hittinger C.T."/>
            <person name="Goeker M."/>
            <person name="Salamov A.A."/>
            <person name="Wisecaver J.H."/>
            <person name="Long T.M."/>
            <person name="Calvey C.H."/>
            <person name="Aerts A.L."/>
            <person name="Barry K.W."/>
            <person name="Choi C."/>
            <person name="Clum A."/>
            <person name="Coughlan A.Y."/>
            <person name="Deshpande S."/>
            <person name="Douglass A.P."/>
            <person name="Hanson S.J."/>
            <person name="Klenk H.-P."/>
            <person name="LaButti K.M."/>
            <person name="Lapidus A."/>
            <person name="Lindquist E.A."/>
            <person name="Lipzen A.M."/>
            <person name="Meier-Kolthoff J.P."/>
            <person name="Ohm R.A."/>
            <person name="Otillar R.P."/>
            <person name="Pangilinan J.L."/>
            <person name="Peng Y."/>
            <person name="Rokas A."/>
            <person name="Rosa C.A."/>
            <person name="Scheuner C."/>
            <person name="Sibirny A.A."/>
            <person name="Slot J.C."/>
            <person name="Stielow J.B."/>
            <person name="Sun H."/>
            <person name="Kurtzman C.P."/>
            <person name="Blackwell M."/>
            <person name="Grigoriev I.V."/>
            <person name="Jeffries T.W."/>
        </authorList>
    </citation>
    <scope>NUCLEOTIDE SEQUENCE [LARGE SCALE GENOMIC DNA]</scope>
    <source>
        <strain evidence="11 12">DSM 6958</strain>
    </source>
</reference>
<comment type="similarity">
    <text evidence="3 8">Belongs to the DDOST 48 kDa subunit family.</text>
</comment>
<feature type="signal peptide" evidence="8">
    <location>
        <begin position="1"/>
        <end position="24"/>
    </location>
</feature>
<accession>A0A1E3PT65</accession>
<comment type="function">
    <text evidence="8">Subunit of the oligosaccharyl transferase (OST) complex that catalyzes the initial transfer of a defined glycan (Glc(3)Man(9)GlcNAc(2) in eukaryotes) from the lipid carrier dolichol-pyrophosphate to an asparagine residue within an Asn-X-Ser/Thr consensus motif in nascent polypeptide chains, the first step in protein N-glycosylation. N-glycosylation occurs cotranslationally and the complex associates with the Sec61 complex at the channel-forming translocon complex that mediates protein translocation across the endoplasmic reticulum (ER).</text>
</comment>